<gene>
    <name evidence="3" type="ORF">WCV65_18940</name>
</gene>
<sequence>MRREFTSLVIASAVLAGSAFSPVAINEAQAASAVQQTMKESVYVNGKQKVVHAAVIGKTKLHSVSDLAKALSAKVMYDKKSQYYVVSKGSGKDMKTIKVKSGSSQAIVNGKKVKLENPPAMAGKTLFMAAKNFVHALGGDLLIDANLLISEKGMFKTSTSKMNVEGKLHSAKTLRVNGKYLYSVQDIAKAYSAKVTVKGTAVTLQKGSQTATFKIHQNSITANGETVNLSVYPVSVKGVIYADLMDMVKALGGQMEKAENGSYMLFTSKLVSGDTYNPAWAGSQVMVTNEDENASRTYIMDVNTRKVMSTINATDVVVSPDGMYAIHSDETGIITLIDLTTGTSRYVSLDDDIKVDFVWAQDGKKAYFIKGEKNDKVFSVDIATGALKEIPSDTKIYKTDLRLSADGSKLLYVVSKEAETKTTDTGDGGTDVTDILTEGTEPQFYTIDLTAKTPAAAAVTTTKDNKVYPAFLKDGSIVYLSAMPDSEDLPVLTMVRADNTVSQLVKDKDILFVTVTQEGKLMILTSENNMSVIYEVNPSDMKLTKIASTPLEITSFAVSKDGQVAATAPGLYGERLVVWKDGSFKIVTK</sequence>
<name>A0ABZ2NGQ5_9BACI</name>
<organism evidence="3 4">
    <name type="scientific">Metabacillus sediminis</name>
    <dbReference type="NCBI Taxonomy" id="3117746"/>
    <lineage>
        <taxon>Bacteria</taxon>
        <taxon>Bacillati</taxon>
        <taxon>Bacillota</taxon>
        <taxon>Bacilli</taxon>
        <taxon>Bacillales</taxon>
        <taxon>Bacillaceae</taxon>
        <taxon>Metabacillus</taxon>
    </lineage>
</organism>
<dbReference type="SUPFAM" id="SSF55383">
    <property type="entry name" value="Copper amine oxidase, domain N"/>
    <property type="match status" value="2"/>
</dbReference>
<evidence type="ECO:0000313" key="4">
    <source>
        <dbReference type="Proteomes" id="UP001377337"/>
    </source>
</evidence>
<reference evidence="3 4" key="1">
    <citation type="submission" date="2024-02" db="EMBL/GenBank/DDBJ databases">
        <title>Seven novel Bacillus-like species.</title>
        <authorList>
            <person name="Liu G."/>
        </authorList>
    </citation>
    <scope>NUCLEOTIDE SEQUENCE [LARGE SCALE GENOMIC DNA]</scope>
    <source>
        <strain evidence="3 4">FJAT-52054</strain>
    </source>
</reference>
<dbReference type="Gene3D" id="3.30.457.10">
    <property type="entry name" value="Copper amine oxidase-like, N-terminal domain"/>
    <property type="match status" value="2"/>
</dbReference>
<dbReference type="RefSeq" id="WP_338778659.1">
    <property type="nucleotide sequence ID" value="NZ_CP147407.1"/>
</dbReference>
<dbReference type="PANTHER" id="PTHR36842:SF1">
    <property type="entry name" value="PROTEIN TOLB"/>
    <property type="match status" value="1"/>
</dbReference>
<dbReference type="InterPro" id="IPR036582">
    <property type="entry name" value="Mao_N_sf"/>
</dbReference>
<dbReference type="EMBL" id="CP147407">
    <property type="protein sequence ID" value="WXB96584.1"/>
    <property type="molecule type" value="Genomic_DNA"/>
</dbReference>
<evidence type="ECO:0000259" key="2">
    <source>
        <dbReference type="Pfam" id="PF07833"/>
    </source>
</evidence>
<protein>
    <submittedName>
        <fullName evidence="3">Stalk domain-containing protein</fullName>
    </submittedName>
</protein>
<accession>A0ABZ2NGQ5</accession>
<dbReference type="Gene3D" id="2.120.10.30">
    <property type="entry name" value="TolB, C-terminal domain"/>
    <property type="match status" value="1"/>
</dbReference>
<keyword evidence="1" id="KW-0732">Signal</keyword>
<dbReference type="InterPro" id="IPR012854">
    <property type="entry name" value="Cu_amine_oxidase-like_N"/>
</dbReference>
<feature type="domain" description="Copper amine oxidase-like N-terminal" evidence="2">
    <location>
        <begin position="44"/>
        <end position="142"/>
    </location>
</feature>
<dbReference type="PANTHER" id="PTHR36842">
    <property type="entry name" value="PROTEIN TOLB HOMOLOG"/>
    <property type="match status" value="1"/>
</dbReference>
<dbReference type="InterPro" id="IPR011044">
    <property type="entry name" value="Quino_amine_DH_bsu"/>
</dbReference>
<feature type="domain" description="Copper amine oxidase-like N-terminal" evidence="2">
    <location>
        <begin position="170"/>
        <end position="259"/>
    </location>
</feature>
<dbReference type="Pfam" id="PF07833">
    <property type="entry name" value="Cu_amine_oxidN1"/>
    <property type="match status" value="2"/>
</dbReference>
<evidence type="ECO:0000313" key="3">
    <source>
        <dbReference type="EMBL" id="WXB96584.1"/>
    </source>
</evidence>
<proteinExistence type="predicted"/>
<feature type="chain" id="PRO_5046528239" evidence="1">
    <location>
        <begin position="22"/>
        <end position="589"/>
    </location>
</feature>
<dbReference type="InterPro" id="IPR011042">
    <property type="entry name" value="6-blade_b-propeller_TolB-like"/>
</dbReference>
<dbReference type="SUPFAM" id="SSF50969">
    <property type="entry name" value="YVTN repeat-like/Quinoprotein amine dehydrogenase"/>
    <property type="match status" value="1"/>
</dbReference>
<evidence type="ECO:0000256" key="1">
    <source>
        <dbReference type="SAM" id="SignalP"/>
    </source>
</evidence>
<keyword evidence="4" id="KW-1185">Reference proteome</keyword>
<dbReference type="Proteomes" id="UP001377337">
    <property type="component" value="Chromosome"/>
</dbReference>
<feature type="signal peptide" evidence="1">
    <location>
        <begin position="1"/>
        <end position="21"/>
    </location>
</feature>